<comment type="caution">
    <text evidence="10">The sequence shown here is derived from an EMBL/GenBank/DDBJ whole genome shotgun (WGS) entry which is preliminary data.</text>
</comment>
<keyword evidence="5" id="KW-0732">Signal</keyword>
<dbReference type="GO" id="GO:0044718">
    <property type="term" value="P:siderophore transmembrane transport"/>
    <property type="evidence" value="ECO:0007669"/>
    <property type="project" value="TreeGrafter"/>
</dbReference>
<accession>A0A395LXK8</accession>
<dbReference type="PANTHER" id="PTHR30069:SF29">
    <property type="entry name" value="HEMOGLOBIN AND HEMOGLOBIN-HAPTOGLOBIN-BINDING PROTEIN 1-RELATED"/>
    <property type="match status" value="1"/>
</dbReference>
<evidence type="ECO:0000259" key="9">
    <source>
        <dbReference type="Pfam" id="PF07715"/>
    </source>
</evidence>
<keyword evidence="7" id="KW-0998">Cell outer membrane</keyword>
<evidence type="ECO:0000256" key="8">
    <source>
        <dbReference type="SAM" id="MobiDB-lite"/>
    </source>
</evidence>
<dbReference type="InterPro" id="IPR039426">
    <property type="entry name" value="TonB-dep_rcpt-like"/>
</dbReference>
<keyword evidence="3" id="KW-1134">Transmembrane beta strand</keyword>
<evidence type="ECO:0000256" key="1">
    <source>
        <dbReference type="ARBA" id="ARBA00004571"/>
    </source>
</evidence>
<keyword evidence="2" id="KW-0813">Transport</keyword>
<keyword evidence="4" id="KW-0812">Transmembrane</keyword>
<dbReference type="InterPro" id="IPR036942">
    <property type="entry name" value="Beta-barrel_TonB_sf"/>
</dbReference>
<name>A0A395LXK8_9BACT</name>
<dbReference type="SUPFAM" id="SSF56935">
    <property type="entry name" value="Porins"/>
    <property type="match status" value="1"/>
</dbReference>
<evidence type="ECO:0000256" key="4">
    <source>
        <dbReference type="ARBA" id="ARBA00022692"/>
    </source>
</evidence>
<comment type="subcellular location">
    <subcellularLocation>
        <location evidence="1">Cell outer membrane</location>
        <topology evidence="1">Multi-pass membrane protein</topology>
    </subcellularLocation>
</comment>
<dbReference type="InterPro" id="IPR008969">
    <property type="entry name" value="CarboxyPept-like_regulatory"/>
</dbReference>
<proteinExistence type="predicted"/>
<evidence type="ECO:0000256" key="6">
    <source>
        <dbReference type="ARBA" id="ARBA00023136"/>
    </source>
</evidence>
<evidence type="ECO:0000313" key="11">
    <source>
        <dbReference type="Proteomes" id="UP000266389"/>
    </source>
</evidence>
<keyword evidence="6" id="KW-0472">Membrane</keyword>
<evidence type="ECO:0000256" key="3">
    <source>
        <dbReference type="ARBA" id="ARBA00022452"/>
    </source>
</evidence>
<feature type="domain" description="TonB-dependent receptor plug" evidence="9">
    <location>
        <begin position="154"/>
        <end position="247"/>
    </location>
</feature>
<reference evidence="10 11" key="1">
    <citation type="journal article" date="2011" name="ISME J.">
        <title>Community ecology of hot spring cyanobacterial mats: predominant populations and their functional potential.</title>
        <authorList>
            <person name="Klatt C.G."/>
            <person name="Wood J.M."/>
            <person name="Rusch D.B."/>
            <person name="Bateson M.M."/>
            <person name="Hamamura N."/>
            <person name="Heidelberg J.F."/>
            <person name="Grossman A.R."/>
            <person name="Bhaya D."/>
            <person name="Cohan F.M."/>
            <person name="Kuhl M."/>
            <person name="Bryant D.A."/>
            <person name="Ward D.M."/>
        </authorList>
    </citation>
    <scope>NUCLEOTIDE SEQUENCE [LARGE SCALE GENOMIC DNA]</scope>
    <source>
        <strain evidence="10">OS</strain>
    </source>
</reference>
<dbReference type="EMBL" id="PHFL01000068">
    <property type="protein sequence ID" value="RFM23221.1"/>
    <property type="molecule type" value="Genomic_DNA"/>
</dbReference>
<dbReference type="Proteomes" id="UP000266389">
    <property type="component" value="Unassembled WGS sequence"/>
</dbReference>
<dbReference type="Gene3D" id="2.40.170.20">
    <property type="entry name" value="TonB-dependent receptor, beta-barrel domain"/>
    <property type="match status" value="1"/>
</dbReference>
<gene>
    <name evidence="10" type="ORF">D0433_12120</name>
</gene>
<evidence type="ECO:0000256" key="2">
    <source>
        <dbReference type="ARBA" id="ARBA00022448"/>
    </source>
</evidence>
<organism evidence="10 11">
    <name type="scientific">Candidatus Thermochlorobacter aerophilus</name>
    <dbReference type="NCBI Taxonomy" id="1868324"/>
    <lineage>
        <taxon>Bacteria</taxon>
        <taxon>Pseudomonadati</taxon>
        <taxon>Chlorobiota</taxon>
        <taxon>Chlorobiia</taxon>
        <taxon>Chlorobiales</taxon>
        <taxon>Candidatus Thermochlorobacteriaceae</taxon>
        <taxon>Candidatus Thermochlorobacter</taxon>
    </lineage>
</organism>
<dbReference type="GO" id="GO:0015344">
    <property type="term" value="F:siderophore uptake transmembrane transporter activity"/>
    <property type="evidence" value="ECO:0007669"/>
    <property type="project" value="TreeGrafter"/>
</dbReference>
<evidence type="ECO:0000256" key="7">
    <source>
        <dbReference type="ARBA" id="ARBA00023237"/>
    </source>
</evidence>
<dbReference type="GO" id="GO:0009279">
    <property type="term" value="C:cell outer membrane"/>
    <property type="evidence" value="ECO:0007669"/>
    <property type="project" value="UniProtKB-SubCell"/>
</dbReference>
<feature type="region of interest" description="Disordered" evidence="8">
    <location>
        <begin position="665"/>
        <end position="688"/>
    </location>
</feature>
<dbReference type="Gene3D" id="2.60.40.1120">
    <property type="entry name" value="Carboxypeptidase-like, regulatory domain"/>
    <property type="match status" value="1"/>
</dbReference>
<protein>
    <recommendedName>
        <fullName evidence="9">TonB-dependent receptor plug domain-containing protein</fullName>
    </recommendedName>
</protein>
<evidence type="ECO:0000313" key="10">
    <source>
        <dbReference type="EMBL" id="RFM23221.1"/>
    </source>
</evidence>
<sequence>MKKHQLLLWTFVLYTHLFIPAAVLTLHTVLCFPHLALAEHRGAPSTVTVVIGTTGKIAGTVVDAANDEPLIGATVTVEGTKLGAKTNIDGNYVILNVPPGTYTLRCTYVGYQTATLRNVKVSVDMTTRADFRLQVESVQAQEIVVSAERNLVIKDMTATRAAVGSDEIKTLPIQNPSQVLEIQAGVVGGTFRGGRRGEAMYIVDGFSVNDVYDGNQGRGINNLGVESQAIQELELLTGGYNAEYGQAMSAIINIVTKEGGPEYEGTLQTFLGGYLTPRLDLFPNVNNIRTIGSRDIQGSLGGPLNFFGGPKDLVTFFVNARYFEDEGRFYGQRVFNPGDILPPSIFTGNQIGGFIGIARTQQEIDRLIANYRQQNPGNYDFFLYPIDPTDPPKNEREREEKGIRVYRVLRQATDNFRQFATGSGEFVPMNPYRKFSGLAKLTFRPEIAKISAQFQFSDEQFRNFDFDWQYIPDGVATNYRRSYTGILNITQAISNTAFFNIGASLLYSSERNFLYEDPVDKRYLDWGINNLTPAGAYRPGQADFGQEFLVCGAQTGHFSRSTTTINIKGDISAQVNMENLVKAGIDVKFHRLWLESASLFLDESSLQTGVQRLRRAELGEAGYDFYDRRPIEFAAFIQDKFEINRFIVNFGVRLDVFYPDGLVPKDPSDPSPYDPLRPENLPRDANGNVVPNTRENLPIYVRNGQNLLERNYERASLKWQLSPRLGVAFAIAETSVLRFFFGQVFQIPNFEFLYRNPFFRRNPGADVSGPFGNADLKPQRTIKGELGLQQQFGEDIAVDIALYFNDIRDLNGSAFLREYFDRGAYTQFVNTDYALTRGLTIRIDKRFSQLFNFGIDYTFQVAQGNTSDPAAAAFALAANAPLPTNLVLLDWDQTHTLNLTGSFDIDGWLLSTIARYGSGFPYTPDLNAPLPILVRGSRGEIVTNSLRRPATFTVDIRAQKTFSFDKNKLSVYVQIYNLLDFGNQSGNYPFALLTPDMILQNTRVRSSVNTPEQYQTRPQLFAPPRQVLVGASFSL</sequence>
<dbReference type="InterPro" id="IPR037066">
    <property type="entry name" value="Plug_dom_sf"/>
</dbReference>
<dbReference type="Gene3D" id="2.170.130.10">
    <property type="entry name" value="TonB-dependent receptor, plug domain"/>
    <property type="match status" value="1"/>
</dbReference>
<dbReference type="Pfam" id="PF13715">
    <property type="entry name" value="CarbopepD_reg_2"/>
    <property type="match status" value="1"/>
</dbReference>
<dbReference type="PANTHER" id="PTHR30069">
    <property type="entry name" value="TONB-DEPENDENT OUTER MEMBRANE RECEPTOR"/>
    <property type="match status" value="1"/>
</dbReference>
<dbReference type="SUPFAM" id="SSF49464">
    <property type="entry name" value="Carboxypeptidase regulatory domain-like"/>
    <property type="match status" value="1"/>
</dbReference>
<dbReference type="InterPro" id="IPR012910">
    <property type="entry name" value="Plug_dom"/>
</dbReference>
<dbReference type="Pfam" id="PF07715">
    <property type="entry name" value="Plug"/>
    <property type="match status" value="1"/>
</dbReference>
<evidence type="ECO:0000256" key="5">
    <source>
        <dbReference type="ARBA" id="ARBA00022729"/>
    </source>
</evidence>
<dbReference type="AlphaFoldDB" id="A0A395LXK8"/>